<evidence type="ECO:0000256" key="1">
    <source>
        <dbReference type="ARBA" id="ARBA00005278"/>
    </source>
</evidence>
<dbReference type="EMBL" id="JACOOR010000004">
    <property type="protein sequence ID" value="MBC5659634.1"/>
    <property type="molecule type" value="Genomic_DNA"/>
</dbReference>
<dbReference type="InterPro" id="IPR004995">
    <property type="entry name" value="Spore_Ger"/>
</dbReference>
<dbReference type="PANTHER" id="PTHR22550">
    <property type="entry name" value="SPORE GERMINATION PROTEIN"/>
    <property type="match status" value="1"/>
</dbReference>
<proteinExistence type="inferred from homology"/>
<gene>
    <name evidence="4" type="ORF">H8S44_07615</name>
</gene>
<organism evidence="4 5">
    <name type="scientific">Anaerosacchariphilus hominis</name>
    <dbReference type="NCBI Taxonomy" id="2763017"/>
    <lineage>
        <taxon>Bacteria</taxon>
        <taxon>Bacillati</taxon>
        <taxon>Bacillota</taxon>
        <taxon>Clostridia</taxon>
        <taxon>Lachnospirales</taxon>
        <taxon>Lachnospiraceae</taxon>
        <taxon>Anaerosacchariphilus</taxon>
    </lineage>
</organism>
<evidence type="ECO:0000256" key="3">
    <source>
        <dbReference type="SAM" id="Phobius"/>
    </source>
</evidence>
<dbReference type="Proteomes" id="UP000649345">
    <property type="component" value="Unassembled WGS sequence"/>
</dbReference>
<feature type="transmembrane region" description="Helical" evidence="3">
    <location>
        <begin position="319"/>
        <end position="341"/>
    </location>
</feature>
<dbReference type="GO" id="GO:0016020">
    <property type="term" value="C:membrane"/>
    <property type="evidence" value="ECO:0007669"/>
    <property type="project" value="InterPro"/>
</dbReference>
<dbReference type="PANTHER" id="PTHR22550:SF9">
    <property type="entry name" value="STAGE V SPORULATION PROTEIN AF"/>
    <property type="match status" value="1"/>
</dbReference>
<evidence type="ECO:0000313" key="4">
    <source>
        <dbReference type="EMBL" id="MBC5659634.1"/>
    </source>
</evidence>
<keyword evidence="5" id="KW-1185">Reference proteome</keyword>
<dbReference type="AlphaFoldDB" id="A0A923RLV9"/>
<dbReference type="InterPro" id="IPR050768">
    <property type="entry name" value="UPF0353/GerABKA_families"/>
</dbReference>
<accession>A0A923RLV9</accession>
<name>A0A923RLV9_9FIRM</name>
<comment type="similarity">
    <text evidence="1">Belongs to the GerABKA family.</text>
</comment>
<feature type="transmembrane region" description="Helical" evidence="3">
    <location>
        <begin position="290"/>
        <end position="307"/>
    </location>
</feature>
<keyword evidence="3" id="KW-1133">Transmembrane helix</keyword>
<dbReference type="RefSeq" id="WP_186871949.1">
    <property type="nucleotide sequence ID" value="NZ_JACOOR010000004.1"/>
</dbReference>
<keyword evidence="2 3" id="KW-0472">Membrane</keyword>
<keyword evidence="3" id="KW-0812">Transmembrane</keyword>
<reference evidence="4" key="1">
    <citation type="submission" date="2020-08" db="EMBL/GenBank/DDBJ databases">
        <title>Genome public.</title>
        <authorList>
            <person name="Liu C."/>
            <person name="Sun Q."/>
        </authorList>
    </citation>
    <scope>NUCLEOTIDE SEQUENCE</scope>
    <source>
        <strain evidence="4">NSJ-68</strain>
    </source>
</reference>
<dbReference type="PIRSF" id="PIRSF005690">
    <property type="entry name" value="GerBA"/>
    <property type="match status" value="1"/>
</dbReference>
<sequence length="475" mass="54134">MGEKLSLRLKENTEILDEILQTDKNFDIIRKGIVTGGRDACIYFVDGFLEESIMEKLLEFFYKLKPEEVPLSASQMAEQVIPYVEVSVMPEREELLKNLLSGVTCLLIDGYDACIGLDCRSYPMRSVDEPSKDKALRGSKDGFVETLVFNTALIRRRIRSSKLSMEMLTAGKISRTDIVLCYMDDRVDRRLLRELQGRIHAISVDSLTMNQESLAECIYEQKWYNPFPKFKFTERPDTASAAILEGNIVILVDNSPQAMIVPTSIFDIVEEADDYYFPPVTGSYLRLSRFLIAIITLLLTPTFLLLYQNPEWIPRWLEFIVIKDTVHVPVVWQFLMLELAIDGLRLAAINTPSMLSTPLSVVAGIVLGQFTVDSGWFNAEIMMYMAFVAIANYTQSSYELGYALKFMRLILLVLTAAFDLWGFLAGIALTLYAIAGNKTVAGKSYIYPLFPLNLQQLKKRFLRLRLKEETEQNQK</sequence>
<evidence type="ECO:0000313" key="5">
    <source>
        <dbReference type="Proteomes" id="UP000649345"/>
    </source>
</evidence>
<feature type="transmembrane region" description="Helical" evidence="3">
    <location>
        <begin position="376"/>
        <end position="394"/>
    </location>
</feature>
<feature type="transmembrane region" description="Helical" evidence="3">
    <location>
        <begin position="406"/>
        <end position="435"/>
    </location>
</feature>
<feature type="transmembrane region" description="Helical" evidence="3">
    <location>
        <begin position="353"/>
        <end position="370"/>
    </location>
</feature>
<protein>
    <submittedName>
        <fullName evidence="4">Spore germination protein</fullName>
    </submittedName>
</protein>
<dbReference type="Pfam" id="PF03323">
    <property type="entry name" value="GerA"/>
    <property type="match status" value="1"/>
</dbReference>
<comment type="caution">
    <text evidence="4">The sequence shown here is derived from an EMBL/GenBank/DDBJ whole genome shotgun (WGS) entry which is preliminary data.</text>
</comment>
<evidence type="ECO:0000256" key="2">
    <source>
        <dbReference type="ARBA" id="ARBA00023136"/>
    </source>
</evidence>
<dbReference type="GO" id="GO:0009847">
    <property type="term" value="P:spore germination"/>
    <property type="evidence" value="ECO:0007669"/>
    <property type="project" value="InterPro"/>
</dbReference>